<dbReference type="Gene3D" id="3.90.220.20">
    <property type="entry name" value="DNA methylase specificity domains"/>
    <property type="match status" value="2"/>
</dbReference>
<evidence type="ECO:0000256" key="2">
    <source>
        <dbReference type="ARBA" id="ARBA00022747"/>
    </source>
</evidence>
<protein>
    <submittedName>
        <fullName evidence="5">Restriction endonuclease subunit S</fullName>
        <ecNumber evidence="5">3.1.21.-</ecNumber>
    </submittedName>
</protein>
<dbReference type="InterPro" id="IPR044946">
    <property type="entry name" value="Restrct_endonuc_typeI_TRD_sf"/>
</dbReference>
<sequence>MKEMLYGQLLRRVGTLMSNKGHNKFTRMSVENRNASTLAFFGDCPATWGHSPVFTVFEGGFRKPTRLCRVQPQQRENPRGMGGLMGSEWIVSTLGELVEIEMGQSPKGTECHSTEIGTPLLNGPTEFGSYHPYPTQFTTDPKRFSKSGDILFCVRGSTTGRMNWSDKDYAIGRGLAAFRHKEGKEYNSFLKGLIDTKLPELLSSATGSTFPNVSKNQLHELVITVPPLPEQQAIAHILGSLDDKIELNRQMNATLEGMAQALFQSWFVDFDPVIDNALAAGKEIPEEFKARAELRKALGEGRKPLPEDVRKLFPDSFQETKEMGWIPRGWGVAQIGELLELAYGKALASKFREPGPCPVYGSGGIGGYHKEALVKGPGIIVGRKGTVGSIFWENDDFFPIDTVFFVKQLQEIPLYWLYQRFSLMDIASLGSDSAVPGINRNALHQQKWVIPNSEVFQKYWHLSEKRTEKLYELKEQNALLTKLRDTLLPKLISGKLRVGEIPL</sequence>
<reference evidence="5 6" key="1">
    <citation type="submission" date="2023-04" db="EMBL/GenBank/DDBJ databases">
        <title>Spirochaete genome identified in red abalone sample constitutes a novel genus.</title>
        <authorList>
            <person name="Sharma S.P."/>
            <person name="Purcell C.M."/>
            <person name="Hyde J.R."/>
            <person name="Severin A.J."/>
        </authorList>
    </citation>
    <scope>NUCLEOTIDE SEQUENCE [LARGE SCALE GENOMIC DNA]</scope>
    <source>
        <strain evidence="5 6">SP-2023</strain>
    </source>
</reference>
<evidence type="ECO:0000259" key="4">
    <source>
        <dbReference type="Pfam" id="PF01420"/>
    </source>
</evidence>
<dbReference type="Pfam" id="PF01420">
    <property type="entry name" value="Methylase_S"/>
    <property type="match status" value="2"/>
</dbReference>
<dbReference type="GO" id="GO:0004519">
    <property type="term" value="F:endonuclease activity"/>
    <property type="evidence" value="ECO:0007669"/>
    <property type="project" value="UniProtKB-KW"/>
</dbReference>
<evidence type="ECO:0000256" key="3">
    <source>
        <dbReference type="ARBA" id="ARBA00023125"/>
    </source>
</evidence>
<evidence type="ECO:0000256" key="1">
    <source>
        <dbReference type="ARBA" id="ARBA00010923"/>
    </source>
</evidence>
<dbReference type="CDD" id="cd17267">
    <property type="entry name" value="RMtype1_S_EcoAO83I-TRD1-CR1_like"/>
    <property type="match status" value="1"/>
</dbReference>
<evidence type="ECO:0000313" key="5">
    <source>
        <dbReference type="EMBL" id="WGK70393.1"/>
    </source>
</evidence>
<dbReference type="RefSeq" id="WP_326928604.1">
    <property type="nucleotide sequence ID" value="NZ_CP123443.1"/>
</dbReference>
<dbReference type="PANTHER" id="PTHR30408:SF13">
    <property type="entry name" value="TYPE I RESTRICTION ENZYME HINDI SPECIFICITY SUBUNIT"/>
    <property type="match status" value="1"/>
</dbReference>
<organism evidence="5 6">
    <name type="scientific">Candidatus Haliotispira prima</name>
    <dbReference type="NCBI Taxonomy" id="3034016"/>
    <lineage>
        <taxon>Bacteria</taxon>
        <taxon>Pseudomonadati</taxon>
        <taxon>Spirochaetota</taxon>
        <taxon>Spirochaetia</taxon>
        <taxon>Spirochaetales</taxon>
        <taxon>Spirochaetaceae</taxon>
        <taxon>Candidatus Haliotispira</taxon>
    </lineage>
</organism>
<dbReference type="SUPFAM" id="SSF116734">
    <property type="entry name" value="DNA methylase specificity domain"/>
    <property type="match status" value="2"/>
</dbReference>
<keyword evidence="5" id="KW-0255">Endonuclease</keyword>
<dbReference type="InterPro" id="IPR000055">
    <property type="entry name" value="Restrct_endonuc_typeI_TRD"/>
</dbReference>
<keyword evidence="2" id="KW-0680">Restriction system</keyword>
<accession>A0ABY8MMH3</accession>
<keyword evidence="3" id="KW-0238">DNA-binding</keyword>
<feature type="domain" description="Type I restriction modification DNA specificity" evidence="4">
    <location>
        <begin position="87"/>
        <end position="256"/>
    </location>
</feature>
<name>A0ABY8MMH3_9SPIO</name>
<keyword evidence="6" id="KW-1185">Reference proteome</keyword>
<dbReference type="InterPro" id="IPR052021">
    <property type="entry name" value="Type-I_RS_S_subunit"/>
</dbReference>
<dbReference type="EC" id="3.1.21.-" evidence="5"/>
<dbReference type="GO" id="GO:0016787">
    <property type="term" value="F:hydrolase activity"/>
    <property type="evidence" value="ECO:0007669"/>
    <property type="project" value="UniProtKB-KW"/>
</dbReference>
<feature type="domain" description="Type I restriction modification DNA specificity" evidence="4">
    <location>
        <begin position="327"/>
        <end position="458"/>
    </location>
</feature>
<proteinExistence type="inferred from homology"/>
<evidence type="ECO:0000313" key="6">
    <source>
        <dbReference type="Proteomes" id="UP001228690"/>
    </source>
</evidence>
<keyword evidence="5" id="KW-0378">Hydrolase</keyword>
<keyword evidence="5" id="KW-0540">Nuclease</keyword>
<comment type="similarity">
    <text evidence="1">Belongs to the type-I restriction system S methylase family.</text>
</comment>
<gene>
    <name evidence="5" type="ORF">P0082_05895</name>
</gene>
<dbReference type="PANTHER" id="PTHR30408">
    <property type="entry name" value="TYPE-1 RESTRICTION ENZYME ECOKI SPECIFICITY PROTEIN"/>
    <property type="match status" value="1"/>
</dbReference>
<dbReference type="Proteomes" id="UP001228690">
    <property type="component" value="Chromosome"/>
</dbReference>
<dbReference type="EMBL" id="CP123443">
    <property type="protein sequence ID" value="WGK70393.1"/>
    <property type="molecule type" value="Genomic_DNA"/>
</dbReference>
<dbReference type="CDD" id="cd17496">
    <property type="entry name" value="RMtype1_S_BliBORF2384P-TRD1-CR1_like"/>
    <property type="match status" value="1"/>
</dbReference>